<feature type="compositionally biased region" description="Acidic residues" evidence="1">
    <location>
        <begin position="467"/>
        <end position="476"/>
    </location>
</feature>
<feature type="compositionally biased region" description="Basic and acidic residues" evidence="1">
    <location>
        <begin position="409"/>
        <end position="423"/>
    </location>
</feature>
<feature type="region of interest" description="Disordered" evidence="1">
    <location>
        <begin position="1"/>
        <end position="491"/>
    </location>
</feature>
<feature type="compositionally biased region" description="Polar residues" evidence="1">
    <location>
        <begin position="58"/>
        <end position="90"/>
    </location>
</feature>
<dbReference type="eggNOG" id="ENOG502SGUR">
    <property type="taxonomic scope" value="Eukaryota"/>
</dbReference>
<accession>Q0CRM1</accession>
<dbReference type="RefSeq" id="XP_001212841.1">
    <property type="nucleotide sequence ID" value="XM_001212841.1"/>
</dbReference>
<evidence type="ECO:0000259" key="2">
    <source>
        <dbReference type="Pfam" id="PF20994"/>
    </source>
</evidence>
<reference evidence="4" key="1">
    <citation type="submission" date="2005-09" db="EMBL/GenBank/DDBJ databases">
        <title>Annotation of the Aspergillus terreus NIH2624 genome.</title>
        <authorList>
            <person name="Birren B.W."/>
            <person name="Lander E.S."/>
            <person name="Galagan J.E."/>
            <person name="Nusbaum C."/>
            <person name="Devon K."/>
            <person name="Henn M."/>
            <person name="Ma L.-J."/>
            <person name="Jaffe D.B."/>
            <person name="Butler J."/>
            <person name="Alvarez P."/>
            <person name="Gnerre S."/>
            <person name="Grabherr M."/>
            <person name="Kleber M."/>
            <person name="Mauceli E.W."/>
            <person name="Brockman W."/>
            <person name="Rounsley S."/>
            <person name="Young S.K."/>
            <person name="LaButti K."/>
            <person name="Pushparaj V."/>
            <person name="DeCaprio D."/>
            <person name="Crawford M."/>
            <person name="Koehrsen M."/>
            <person name="Engels R."/>
            <person name="Montgomery P."/>
            <person name="Pearson M."/>
            <person name="Howarth C."/>
            <person name="Larson L."/>
            <person name="Luoma S."/>
            <person name="White J."/>
            <person name="Alvarado L."/>
            <person name="Kodira C.D."/>
            <person name="Zeng Q."/>
            <person name="Oleary S."/>
            <person name="Yandava C."/>
            <person name="Denning D.W."/>
            <person name="Nierman W.C."/>
            <person name="Milne T."/>
            <person name="Madden K."/>
        </authorList>
    </citation>
    <scope>NUCLEOTIDE SEQUENCE [LARGE SCALE GENOMIC DNA]</scope>
    <source>
        <strain evidence="4">NIH 2624 / FGSC A1156</strain>
    </source>
</reference>
<gene>
    <name evidence="3" type="ORF">ATEG_03663</name>
</gene>
<dbReference type="Pfam" id="PF20994">
    <property type="entry name" value="CENPU"/>
    <property type="match status" value="1"/>
</dbReference>
<name>Q0CRM1_ASPTN</name>
<feature type="compositionally biased region" description="Basic and acidic residues" evidence="1">
    <location>
        <begin position="186"/>
        <end position="196"/>
    </location>
</feature>
<feature type="compositionally biased region" description="Acidic residues" evidence="1">
    <location>
        <begin position="380"/>
        <end position="393"/>
    </location>
</feature>
<dbReference type="InterPro" id="IPR048743">
    <property type="entry name" value="AME1"/>
</dbReference>
<feature type="compositionally biased region" description="Polar residues" evidence="1">
    <location>
        <begin position="158"/>
        <end position="167"/>
    </location>
</feature>
<sequence>MDAAVRDGRSVHSPNLGPRSSLSRDGSQRETQESRPLQNGTKSATPAVSPGRLIRGPSPSQTDQNGPQLPSQTPTSTGSALPDDTVQQRSIGEKASDTNNANKPNSANPQTGDGGKRKGRGLSADKTSPSGAVARAKSAGETIQEPQSQPISPEIPLPSTSGLTSPGSAKESGQRQTGPAKRKTNDRKSLEQREATNQRTKNNKKPSVEYVVDNEKTNGIPEGDVAGTEDRTLPQKQKANKPDKRAGRAGRKPSLATEPVEETSPPVGKGKRKRGEVEQTQTQEDEEQEPEHGSQPTTRGKRKQKQSEPAQEEQELVSQPTGKGKRKRKEVEQQQEEEPEPEAPRSRAKGKRRQQAEQEQEPEPQPVSKGKKKQRQAPEPEPEQEEPEQDNDVEPSPASQRRHGGPSKSKNDRRTQPEEREPGNEGEGEGTVRTTRKPRQPRGETVPVTVHRLVNVGSLTGAPQAEDSSDGEESADELATTQSAKLPNRGGVNAADVLGQICRETLEKTLTTLKNGITNETNAARRAEWTRKKKAVEAFGTELEGRLFELSEMLDSNFVLGVKLKKAKREMMDMRSRLYQIRKEREAVALQMDAVRRKHSEEENTRMARTTINNSLHSLDLALERSQKPDDNASHDPSPTAGLEFMLRSVAETVSSRAPGAQGGLLNQIKSFNAQLEAAARRLESSS</sequence>
<dbReference type="OrthoDB" id="5377952at2759"/>
<feature type="compositionally biased region" description="Polar residues" evidence="1">
    <location>
        <begin position="34"/>
        <end position="46"/>
    </location>
</feature>
<evidence type="ECO:0000256" key="1">
    <source>
        <dbReference type="SAM" id="MobiDB-lite"/>
    </source>
</evidence>
<dbReference type="HOGENOM" id="CLU_013782_0_0_1"/>
<protein>
    <recommendedName>
        <fullName evidence="2">Inner kinetochore subunit AME1 domain-containing protein</fullName>
    </recommendedName>
</protein>
<dbReference type="AlphaFoldDB" id="Q0CRM1"/>
<feature type="compositionally biased region" description="Basic and acidic residues" evidence="1">
    <location>
        <begin position="1"/>
        <end position="10"/>
    </location>
</feature>
<dbReference type="Proteomes" id="UP000007963">
    <property type="component" value="Unassembled WGS sequence"/>
</dbReference>
<evidence type="ECO:0000313" key="3">
    <source>
        <dbReference type="EMBL" id="EAU35465.1"/>
    </source>
</evidence>
<dbReference type="GeneID" id="4318294"/>
<proteinExistence type="predicted"/>
<feature type="compositionally biased region" description="Polar residues" evidence="1">
    <location>
        <begin position="97"/>
        <end position="111"/>
    </location>
</feature>
<dbReference type="OMA" id="IMEFNAF"/>
<feature type="domain" description="Inner kinetochore subunit AME1" evidence="2">
    <location>
        <begin position="480"/>
        <end position="678"/>
    </location>
</feature>
<dbReference type="EMBL" id="CH476598">
    <property type="protein sequence ID" value="EAU35465.1"/>
    <property type="molecule type" value="Genomic_DNA"/>
</dbReference>
<evidence type="ECO:0000313" key="4">
    <source>
        <dbReference type="Proteomes" id="UP000007963"/>
    </source>
</evidence>
<dbReference type="VEuPathDB" id="FungiDB:ATEG_03663"/>
<organism evidence="3 4">
    <name type="scientific">Aspergillus terreus (strain NIH 2624 / FGSC A1156)</name>
    <dbReference type="NCBI Taxonomy" id="341663"/>
    <lineage>
        <taxon>Eukaryota</taxon>
        <taxon>Fungi</taxon>
        <taxon>Dikarya</taxon>
        <taxon>Ascomycota</taxon>
        <taxon>Pezizomycotina</taxon>
        <taxon>Eurotiomycetes</taxon>
        <taxon>Eurotiomycetidae</taxon>
        <taxon>Eurotiales</taxon>
        <taxon>Aspergillaceae</taxon>
        <taxon>Aspergillus</taxon>
        <taxon>Aspergillus subgen. Circumdati</taxon>
    </lineage>
</organism>